<keyword evidence="1" id="KW-0446">Lipid-binding</keyword>
<dbReference type="InterPro" id="IPR050270">
    <property type="entry name" value="DegV_domain_contain"/>
</dbReference>
<dbReference type="Gene3D" id="3.40.50.10170">
    <property type="match status" value="1"/>
</dbReference>
<dbReference type="Gene3D" id="3.30.1180.10">
    <property type="match status" value="1"/>
</dbReference>
<comment type="caution">
    <text evidence="2">The sequence shown here is derived from an EMBL/GenBank/DDBJ whole genome shotgun (WGS) entry which is preliminary data.</text>
</comment>
<dbReference type="PROSITE" id="PS51482">
    <property type="entry name" value="DEGV"/>
    <property type="match status" value="1"/>
</dbReference>
<dbReference type="InterPro" id="IPR043168">
    <property type="entry name" value="DegV_C"/>
</dbReference>
<accession>A0ABT6HA07</accession>
<dbReference type="PANTHER" id="PTHR33434:SF2">
    <property type="entry name" value="FATTY ACID-BINDING PROTEIN TM_1468"/>
    <property type="match status" value="1"/>
</dbReference>
<reference evidence="2 3" key="1">
    <citation type="submission" date="2023-04" db="EMBL/GenBank/DDBJ databases">
        <title>Ectobacillus antri isolated from activated sludge.</title>
        <authorList>
            <person name="Yan P."/>
            <person name="Liu X."/>
        </authorList>
    </citation>
    <scope>NUCLEOTIDE SEQUENCE [LARGE SCALE GENOMIC DNA]</scope>
    <source>
        <strain evidence="2 3">C18H</strain>
    </source>
</reference>
<evidence type="ECO:0000256" key="1">
    <source>
        <dbReference type="ARBA" id="ARBA00023121"/>
    </source>
</evidence>
<gene>
    <name evidence="2" type="ORF">P6P90_14730</name>
</gene>
<proteinExistence type="predicted"/>
<keyword evidence="3" id="KW-1185">Reference proteome</keyword>
<dbReference type="SUPFAM" id="SSF82549">
    <property type="entry name" value="DAK1/DegV-like"/>
    <property type="match status" value="1"/>
</dbReference>
<dbReference type="InterPro" id="IPR003797">
    <property type="entry name" value="DegV"/>
</dbReference>
<name>A0ABT6HA07_9BACI</name>
<protein>
    <submittedName>
        <fullName evidence="2">DegV family protein</fullName>
    </submittedName>
</protein>
<dbReference type="EMBL" id="JARULN010000021">
    <property type="protein sequence ID" value="MDG5755196.1"/>
    <property type="molecule type" value="Genomic_DNA"/>
</dbReference>
<organism evidence="2 3">
    <name type="scientific">Ectobacillus antri</name>
    <dbReference type="NCBI Taxonomy" id="2486280"/>
    <lineage>
        <taxon>Bacteria</taxon>
        <taxon>Bacillati</taxon>
        <taxon>Bacillota</taxon>
        <taxon>Bacilli</taxon>
        <taxon>Bacillales</taxon>
        <taxon>Bacillaceae</taxon>
        <taxon>Ectobacillus</taxon>
    </lineage>
</organism>
<dbReference type="Proteomes" id="UP001218246">
    <property type="component" value="Unassembled WGS sequence"/>
</dbReference>
<dbReference type="NCBIfam" id="TIGR00762">
    <property type="entry name" value="DegV"/>
    <property type="match status" value="1"/>
</dbReference>
<dbReference type="RefSeq" id="WP_278018212.1">
    <property type="nucleotide sequence ID" value="NZ_JARRRY010000006.1"/>
</dbReference>
<dbReference type="Pfam" id="PF02645">
    <property type="entry name" value="DegV"/>
    <property type="match status" value="1"/>
</dbReference>
<evidence type="ECO:0000313" key="2">
    <source>
        <dbReference type="EMBL" id="MDG5755196.1"/>
    </source>
</evidence>
<evidence type="ECO:0000313" key="3">
    <source>
        <dbReference type="Proteomes" id="UP001218246"/>
    </source>
</evidence>
<sequence length="280" mass="31448">MRTAIVTDSTAYIPKDVLDRLDIHMVPLNVTFGDASYQEETEITDLQFYMKVREQEELPKTSQPAIGLFVELFERLAKEYDAIISIHLSSGISGTYQTATTVGNMIKNARVYTYDSEISCAVQGFYVREAAKMAQEGQGPEAIIARLNEMKQTVDAYFVVDDLNHLQRGGRLNSAAAFIGSLLQVKPILYFRDKVIVPFEKIRTRKKALKRIIEIFDEKASKGMPMEAVVIHANCEEEAKRWQAELQALYPHVNVSLSYFGAVIGTHLGEGAIGLGWYVK</sequence>
<dbReference type="PANTHER" id="PTHR33434">
    <property type="entry name" value="DEGV DOMAIN-CONTAINING PROTEIN DR_1986-RELATED"/>
    <property type="match status" value="1"/>
</dbReference>